<keyword evidence="2 3" id="KW-0802">TPR repeat</keyword>
<sequence length="191" mass="22325">MNTKDLHRIVGIYKKNGKYETATTFCNKKLVEQRANLPENHPRIGHTLKTIGDVYSETNGSQALEYYREALTIFENCIPSDQKAIIDCLEHISNLYYNQGFYNDVLKCRTHAPDIQQILCTFQNPIIGLSLEWRGGIYSDMKNYSQALEYFKRTLAIYQANYIAEYKRIKDIQQFIIETENKLNETIESIY</sequence>
<dbReference type="PANTHER" id="PTHR45641:SF19">
    <property type="entry name" value="NEPHROCYSTIN-3"/>
    <property type="match status" value="1"/>
</dbReference>
<dbReference type="InterPro" id="IPR019734">
    <property type="entry name" value="TPR_rpt"/>
</dbReference>
<dbReference type="Proteomes" id="UP000677228">
    <property type="component" value="Unassembled WGS sequence"/>
</dbReference>
<organism evidence="5 8">
    <name type="scientific">Didymodactylos carnosus</name>
    <dbReference type="NCBI Taxonomy" id="1234261"/>
    <lineage>
        <taxon>Eukaryota</taxon>
        <taxon>Metazoa</taxon>
        <taxon>Spiralia</taxon>
        <taxon>Gnathifera</taxon>
        <taxon>Rotifera</taxon>
        <taxon>Eurotatoria</taxon>
        <taxon>Bdelloidea</taxon>
        <taxon>Philodinida</taxon>
        <taxon>Philodinidae</taxon>
        <taxon>Didymodactylos</taxon>
    </lineage>
</organism>
<evidence type="ECO:0000313" key="5">
    <source>
        <dbReference type="EMBL" id="CAF1588953.1"/>
    </source>
</evidence>
<dbReference type="PANTHER" id="PTHR45641">
    <property type="entry name" value="TETRATRICOPEPTIDE REPEAT PROTEIN (AFU_ORTHOLOGUE AFUA_6G03870)"/>
    <property type="match status" value="1"/>
</dbReference>
<accession>A0A815ZZH1</accession>
<evidence type="ECO:0000256" key="1">
    <source>
        <dbReference type="ARBA" id="ARBA00022737"/>
    </source>
</evidence>
<dbReference type="PROSITE" id="PS50005">
    <property type="entry name" value="TPR"/>
    <property type="match status" value="1"/>
</dbReference>
<dbReference type="Proteomes" id="UP000681722">
    <property type="component" value="Unassembled WGS sequence"/>
</dbReference>
<dbReference type="Proteomes" id="UP000682733">
    <property type="component" value="Unassembled WGS sequence"/>
</dbReference>
<keyword evidence="8" id="KW-1185">Reference proteome</keyword>
<keyword evidence="1" id="KW-0677">Repeat</keyword>
<evidence type="ECO:0000313" key="7">
    <source>
        <dbReference type="EMBL" id="CAF4460178.1"/>
    </source>
</evidence>
<feature type="repeat" description="TPR" evidence="3">
    <location>
        <begin position="128"/>
        <end position="161"/>
    </location>
</feature>
<dbReference type="EMBL" id="CAJOBA010046171">
    <property type="protein sequence ID" value="CAF4186041.1"/>
    <property type="molecule type" value="Genomic_DNA"/>
</dbReference>
<evidence type="ECO:0000256" key="3">
    <source>
        <dbReference type="PROSITE-ProRule" id="PRU00339"/>
    </source>
</evidence>
<dbReference type="Gene3D" id="1.25.40.10">
    <property type="entry name" value="Tetratricopeptide repeat domain"/>
    <property type="match status" value="1"/>
</dbReference>
<dbReference type="EMBL" id="CAJOBC010099348">
    <property type="protein sequence ID" value="CAF4460178.1"/>
    <property type="molecule type" value="Genomic_DNA"/>
</dbReference>
<evidence type="ECO:0008006" key="9">
    <source>
        <dbReference type="Google" id="ProtNLM"/>
    </source>
</evidence>
<dbReference type="Proteomes" id="UP000663829">
    <property type="component" value="Unassembled WGS sequence"/>
</dbReference>
<evidence type="ECO:0000256" key="2">
    <source>
        <dbReference type="ARBA" id="ARBA00022803"/>
    </source>
</evidence>
<dbReference type="EMBL" id="CAJNOK010024488">
    <property type="protein sequence ID" value="CAF1377301.1"/>
    <property type="molecule type" value="Genomic_DNA"/>
</dbReference>
<dbReference type="EMBL" id="CAJNOQ010033234">
    <property type="protein sequence ID" value="CAF1588953.1"/>
    <property type="molecule type" value="Genomic_DNA"/>
</dbReference>
<dbReference type="OrthoDB" id="66906at2759"/>
<name>A0A815ZZH1_9BILA</name>
<protein>
    <recommendedName>
        <fullName evidence="9">Tetratricopeptide repeat protein</fullName>
    </recommendedName>
</protein>
<dbReference type="SUPFAM" id="SSF48452">
    <property type="entry name" value="TPR-like"/>
    <property type="match status" value="2"/>
</dbReference>
<evidence type="ECO:0000313" key="4">
    <source>
        <dbReference type="EMBL" id="CAF1377301.1"/>
    </source>
</evidence>
<dbReference type="InterPro" id="IPR011990">
    <property type="entry name" value="TPR-like_helical_dom_sf"/>
</dbReference>
<evidence type="ECO:0000313" key="6">
    <source>
        <dbReference type="EMBL" id="CAF4186041.1"/>
    </source>
</evidence>
<reference evidence="5" key="1">
    <citation type="submission" date="2021-02" db="EMBL/GenBank/DDBJ databases">
        <authorList>
            <person name="Nowell W R."/>
        </authorList>
    </citation>
    <scope>NUCLEOTIDE SEQUENCE</scope>
</reference>
<dbReference type="AlphaFoldDB" id="A0A815ZZH1"/>
<gene>
    <name evidence="5" type="ORF">GPM918_LOCUS41625</name>
    <name evidence="4" type="ORF">OVA965_LOCUS31947</name>
    <name evidence="7" type="ORF">SRO942_LOCUS42708</name>
    <name evidence="6" type="ORF">TMI583_LOCUS32795</name>
</gene>
<comment type="caution">
    <text evidence="5">The sequence shown here is derived from an EMBL/GenBank/DDBJ whole genome shotgun (WGS) entry which is preliminary data.</text>
</comment>
<dbReference type="Pfam" id="PF13374">
    <property type="entry name" value="TPR_10"/>
    <property type="match status" value="1"/>
</dbReference>
<proteinExistence type="predicted"/>
<evidence type="ECO:0000313" key="8">
    <source>
        <dbReference type="Proteomes" id="UP000663829"/>
    </source>
</evidence>